<dbReference type="InterPro" id="IPR037688">
    <property type="entry name" value="ZBBX"/>
</dbReference>
<evidence type="ECO:0000256" key="1">
    <source>
        <dbReference type="ARBA" id="ARBA00022771"/>
    </source>
</evidence>
<dbReference type="PANTHER" id="PTHR28634">
    <property type="entry name" value="ZINC FINGER B-BOX DOMAIN-CONTAINING PROTEIN 1"/>
    <property type="match status" value="1"/>
</dbReference>
<evidence type="ECO:0000259" key="5">
    <source>
        <dbReference type="PROSITE" id="PS50119"/>
    </source>
</evidence>
<keyword evidence="1 3" id="KW-0863">Zinc-finger</keyword>
<keyword evidence="2" id="KW-0862">Zinc</keyword>
<dbReference type="PANTHER" id="PTHR28634:SF1">
    <property type="entry name" value="ZINC FINGER B-BOX DOMAIN-CONTAINING PROTEIN 1"/>
    <property type="match status" value="1"/>
</dbReference>
<dbReference type="GeneTree" id="ENSGT00960000186767"/>
<dbReference type="GO" id="GO:0008270">
    <property type="term" value="F:zinc ion binding"/>
    <property type="evidence" value="ECO:0007669"/>
    <property type="project" value="UniProtKB-KW"/>
</dbReference>
<dbReference type="Proteomes" id="UP000265160">
    <property type="component" value="LG14"/>
</dbReference>
<dbReference type="PROSITE" id="PS50119">
    <property type="entry name" value="ZF_BBOX"/>
    <property type="match status" value="1"/>
</dbReference>
<evidence type="ECO:0000313" key="6">
    <source>
        <dbReference type="Ensembl" id="ENSMZEP00005014499.1"/>
    </source>
</evidence>
<name>A0A3P9BX77_9CICH</name>
<evidence type="ECO:0000256" key="4">
    <source>
        <dbReference type="SAM" id="MobiDB-lite"/>
    </source>
</evidence>
<dbReference type="Pfam" id="PF22586">
    <property type="entry name" value="ANCHR-like_BBOX"/>
    <property type="match status" value="1"/>
</dbReference>
<dbReference type="AlphaFoldDB" id="A0A3P9BX77"/>
<keyword evidence="1 3" id="KW-0479">Metal-binding</keyword>
<dbReference type="Ensembl" id="ENSMZET00005014982.1">
    <property type="protein sequence ID" value="ENSMZEP00005014499.1"/>
    <property type="gene ID" value="ENSMZEG00005010907.1"/>
</dbReference>
<reference evidence="6 7" key="1">
    <citation type="journal article" date="2014" name="Nature">
        <title>The genomic substrate for adaptive radiation in African cichlid fish.</title>
        <authorList>
            <person name="Brawand D."/>
            <person name="Wagner C.E."/>
            <person name="Li Y.I."/>
            <person name="Malinsky M."/>
            <person name="Keller I."/>
            <person name="Fan S."/>
            <person name="Simakov O."/>
            <person name="Ng A.Y."/>
            <person name="Lim Z.W."/>
            <person name="Bezault E."/>
            <person name="Turner-Maier J."/>
            <person name="Johnson J."/>
            <person name="Alcazar R."/>
            <person name="Noh H.J."/>
            <person name="Russell P."/>
            <person name="Aken B."/>
            <person name="Alfoldi J."/>
            <person name="Amemiya C."/>
            <person name="Azzouzi N."/>
            <person name="Baroiller J.F."/>
            <person name="Barloy-Hubler F."/>
            <person name="Berlin A."/>
            <person name="Bloomquist R."/>
            <person name="Carleton K.L."/>
            <person name="Conte M.A."/>
            <person name="D'Cotta H."/>
            <person name="Eshel O."/>
            <person name="Gaffney L."/>
            <person name="Galibert F."/>
            <person name="Gante H.F."/>
            <person name="Gnerre S."/>
            <person name="Greuter L."/>
            <person name="Guyon R."/>
            <person name="Haddad N.S."/>
            <person name="Haerty W."/>
            <person name="Harris R.M."/>
            <person name="Hofmann H.A."/>
            <person name="Hourlier T."/>
            <person name="Hulata G."/>
            <person name="Jaffe D.B."/>
            <person name="Lara M."/>
            <person name="Lee A.P."/>
            <person name="MacCallum I."/>
            <person name="Mwaiko S."/>
            <person name="Nikaido M."/>
            <person name="Nishihara H."/>
            <person name="Ozouf-Costaz C."/>
            <person name="Penman D.J."/>
            <person name="Przybylski D."/>
            <person name="Rakotomanga M."/>
            <person name="Renn S.C.P."/>
            <person name="Ribeiro F.J."/>
            <person name="Ron M."/>
            <person name="Salzburger W."/>
            <person name="Sanchez-Pulido L."/>
            <person name="Santos M.E."/>
            <person name="Searle S."/>
            <person name="Sharpe T."/>
            <person name="Swofford R."/>
            <person name="Tan F.J."/>
            <person name="Williams L."/>
            <person name="Young S."/>
            <person name="Yin S."/>
            <person name="Okada N."/>
            <person name="Kocher T.D."/>
            <person name="Miska E.A."/>
            <person name="Lander E.S."/>
            <person name="Venkatesh B."/>
            <person name="Fernald R.D."/>
            <person name="Meyer A."/>
            <person name="Ponting C.P."/>
            <person name="Streelman J.T."/>
            <person name="Lindblad-Toh K."/>
            <person name="Seehausen O."/>
            <person name="Di Palma F."/>
        </authorList>
    </citation>
    <scope>NUCLEOTIDE SEQUENCE</scope>
</reference>
<feature type="region of interest" description="Disordered" evidence="4">
    <location>
        <begin position="135"/>
        <end position="158"/>
    </location>
</feature>
<dbReference type="InterPro" id="IPR000315">
    <property type="entry name" value="Znf_B-box"/>
</dbReference>
<sequence>PLPTQTARKSRLRGTVCGQCEVKTAGIMCAECTENYCVGCFAGFHHKGALKFHKMIPIQGASYPYITLFAINPCKYTDETTLLLQMLVRSHGEEKKVGITEDDNKGFLPSLLKGEYNEEESARSFQEALKLWRGKNDGTALPPDREAEGQRRGGGGERVPVKVKFTKNSLTYMDRLLLKKHRSLVQAFLFCII</sequence>
<reference evidence="6" key="2">
    <citation type="submission" date="2025-08" db="UniProtKB">
        <authorList>
            <consortium name="Ensembl"/>
        </authorList>
    </citation>
    <scope>IDENTIFICATION</scope>
</reference>
<reference evidence="6" key="3">
    <citation type="submission" date="2025-09" db="UniProtKB">
        <authorList>
            <consortium name="Ensembl"/>
        </authorList>
    </citation>
    <scope>IDENTIFICATION</scope>
</reference>
<evidence type="ECO:0000313" key="7">
    <source>
        <dbReference type="Proteomes" id="UP000265160"/>
    </source>
</evidence>
<accession>A0A3P9BX77</accession>
<evidence type="ECO:0000256" key="2">
    <source>
        <dbReference type="ARBA" id="ARBA00022833"/>
    </source>
</evidence>
<evidence type="ECO:0000256" key="3">
    <source>
        <dbReference type="PROSITE-ProRule" id="PRU00024"/>
    </source>
</evidence>
<keyword evidence="7" id="KW-1185">Reference proteome</keyword>
<feature type="domain" description="B box-type" evidence="5">
    <location>
        <begin position="12"/>
        <end position="58"/>
    </location>
</feature>
<organism evidence="6 7">
    <name type="scientific">Maylandia zebra</name>
    <name type="common">zebra mbuna</name>
    <dbReference type="NCBI Taxonomy" id="106582"/>
    <lineage>
        <taxon>Eukaryota</taxon>
        <taxon>Metazoa</taxon>
        <taxon>Chordata</taxon>
        <taxon>Craniata</taxon>
        <taxon>Vertebrata</taxon>
        <taxon>Euteleostomi</taxon>
        <taxon>Actinopterygii</taxon>
        <taxon>Neopterygii</taxon>
        <taxon>Teleostei</taxon>
        <taxon>Neoteleostei</taxon>
        <taxon>Acanthomorphata</taxon>
        <taxon>Ovalentaria</taxon>
        <taxon>Cichlomorphae</taxon>
        <taxon>Cichliformes</taxon>
        <taxon>Cichlidae</taxon>
        <taxon>African cichlids</taxon>
        <taxon>Pseudocrenilabrinae</taxon>
        <taxon>Haplochromini</taxon>
        <taxon>Maylandia</taxon>
        <taxon>Maylandia zebra complex</taxon>
    </lineage>
</organism>
<protein>
    <recommendedName>
        <fullName evidence="5">B box-type domain-containing protein</fullName>
    </recommendedName>
</protein>
<dbReference type="InterPro" id="IPR038446">
    <property type="entry name" value="CEBP_ZZ_sf"/>
</dbReference>
<proteinExistence type="predicted"/>
<dbReference type="Gene3D" id="4.10.640.40">
    <property type="entry name" value="Cytoplasmic polyadenylation element-binding protein, ZZ domain"/>
    <property type="match status" value="1"/>
</dbReference>
<feature type="compositionally biased region" description="Basic and acidic residues" evidence="4">
    <location>
        <begin position="143"/>
        <end position="155"/>
    </location>
</feature>